<dbReference type="PROSITE" id="PS50082">
    <property type="entry name" value="WD_REPEATS_2"/>
    <property type="match status" value="2"/>
</dbReference>
<name>A0A2B4SSQ0_STYPI</name>
<proteinExistence type="predicted"/>
<dbReference type="InterPro" id="IPR057588">
    <property type="entry name" value="NWD1/2-like_WH"/>
</dbReference>
<evidence type="ECO:0000313" key="8">
    <source>
        <dbReference type="Proteomes" id="UP000225706"/>
    </source>
</evidence>
<comment type="caution">
    <text evidence="7">The sequence shown here is derived from an EMBL/GenBank/DDBJ whole genome shotgun (WGS) entry which is preliminary data.</text>
</comment>
<sequence>MNCGGSGLYDYEEEKGRSKRTYASVVSGDDQSSTPLTNSWWRKLQEENEEEDIALSTRNSIEELVKRSNKINNLLYCAVQGASNDSGIRTNAGSTLSPGSVIFDEPTSSESRASLADTRSTLHQSPELLARYRRVMGGALEQKLTAKTKIIRIFTSSTFTDMAAERNALMERIYPKLKEFAQEKGYEFQVVDMRWGVRDESTDDHSTLELCLKELKACQDLSTGPNFMAFLGQKYGFRPIPSKIPLKEFEELLSKMIDQEEKALLKMWFKCDLNAVPPIYVLQPISYHIPNNLCHDADQRKVALQKWNQVFSQIQYVLRREAKTLNGAANIDKLHKYFMSVTESEIRSGVLCGPNPDEQCLWISRNIRDLEDNLQSENAHYFIDIKYDTKEIDTDAQEMLQQLKDLMILAVPASNIRTFEVNWDSEGISPSTISEHEEYIDNLCGEVEYLMKEKIIHSINKRIREDVSDLLYEEVVQHLKFCQTKCETFYGRKEILARCRAYLQDMKDLQEDFITCLSLANSDEPLFIFLDSLDQFGPEDNARKLTWLPTVLPSHAKLVISTLPDSQYECFPILESILKEESFVEVPKLPEEDAFQILNNWLNVAGRTLSSSQEVIVREALQKCSLPIFIRVACDEALRWKSYSSPSKTVLQDTVRGAVNALFERIELQHGRILVQQALAYITAAKSGLTGTEIEDLLSCDDRVLDDVYQYWTPPIRRIPPLLWVRIRSDLAGYLVDRGADGASVITWYHRQFIEAARARYFSSEDERTLNHRALSDYFLGVWANGRKKPYQTNKGKILEADRFVSHQPWTFEGNKKSKNFNYRKINELPYHLVLCNDVETLKREVLCNFKFLLTCLESSSLRDLMDDFDFALEKIVDDDIQLVKETLQLSTFALLQHPAQLATQLLGRVKTSNSNHVKDLLDQARNPWQPCLLPTSVCLTSPGGPLIHSMSGQQKPSSAISASADGKLIASASIDTTCSVWDVKSGRLMRTLEGVGDDVWFVVISPDNSTVVTSKPGSISAWRLSTGQRVFSLEGHRVVAPICVLKRYSTVLLVTIFNQHIKLFNLRTGNLIKEIYDDMLPKKTAILSPVILSSFNEHVLYASRDSLSTATSSTSWIRATHLETGEVEKMQISPGFTVQFIGVTAFDTLLLVMSDGAPDSRRGSAVLTNFFIVELWDVTKKVPLRKLADLSEKVRCYALSSDKSKALTLGDSRFLSNANIFRAALKVFDLESGHITEQRLTYPSTIHLVEFVDFNHVITASRDKIVRLWDLERNISSLDEENDEEDELEVVSIFRYHAICWEKNGVRLINFQGGDFIQFKNGIQPQVVFVDDSRVVLVSSGKMHLFDLNQRQFIRQFDGDTCQGGLPNSCFVRKQAQVIAISDDQRSLYVFHICDGRRIDQLKCEHIIRLVHSQDGEICVCGHSVTDDEDEAMSRYSYSVWDMNERMCIQRILLEESQADFSEMQLATDGNLLSDIVYDLGTKLYTAVVYEVHTGRLLLKSQTEHHVHSLAIISKTNTLILGLFDGTMELYDVGNGTCVHRLMHAHLGAIHRIYTTNDGSVAMTTAGGLDSKDRSICFWRLSKTKLTLFTVFTPDAKVSSMNLSGDGQLVALEITEVVPFVLVKETQREVSRFSDIDRFTCNYIVDLADLKVL</sequence>
<dbReference type="PANTHER" id="PTHR19871">
    <property type="entry name" value="BETA TRANSDUCIN-RELATED PROTEIN"/>
    <property type="match status" value="1"/>
</dbReference>
<dbReference type="OrthoDB" id="2325716at2759"/>
<protein>
    <submittedName>
        <fullName evidence="7">NACHT and WD repeat domain-containing protein 1</fullName>
    </submittedName>
</protein>
<evidence type="ECO:0000256" key="2">
    <source>
        <dbReference type="ARBA" id="ARBA00022737"/>
    </source>
</evidence>
<keyword evidence="8" id="KW-1185">Reference proteome</keyword>
<dbReference type="EMBL" id="LSMT01000027">
    <property type="protein sequence ID" value="PFX32129.1"/>
    <property type="molecule type" value="Genomic_DNA"/>
</dbReference>
<organism evidence="7 8">
    <name type="scientific">Stylophora pistillata</name>
    <name type="common">Smooth cauliflower coral</name>
    <dbReference type="NCBI Taxonomy" id="50429"/>
    <lineage>
        <taxon>Eukaryota</taxon>
        <taxon>Metazoa</taxon>
        <taxon>Cnidaria</taxon>
        <taxon>Anthozoa</taxon>
        <taxon>Hexacorallia</taxon>
        <taxon>Scleractinia</taxon>
        <taxon>Astrocoeniina</taxon>
        <taxon>Pocilloporidae</taxon>
        <taxon>Stylophora</taxon>
    </lineage>
</organism>
<accession>A0A2B4SSQ0</accession>
<dbReference type="InterPro" id="IPR019775">
    <property type="entry name" value="WD40_repeat_CS"/>
</dbReference>
<dbReference type="PROSITE" id="PS00678">
    <property type="entry name" value="WD_REPEATS_1"/>
    <property type="match status" value="1"/>
</dbReference>
<dbReference type="InterPro" id="IPR001680">
    <property type="entry name" value="WD40_rpt"/>
</dbReference>
<feature type="domain" description="DUF4062" evidence="5">
    <location>
        <begin position="152"/>
        <end position="238"/>
    </location>
</feature>
<evidence type="ECO:0000256" key="3">
    <source>
        <dbReference type="PROSITE-ProRule" id="PRU00221"/>
    </source>
</evidence>
<dbReference type="InterPro" id="IPR052752">
    <property type="entry name" value="NACHT-WD_repeat"/>
</dbReference>
<dbReference type="Pfam" id="PF25469">
    <property type="entry name" value="WHD_NWD1"/>
    <property type="match status" value="1"/>
</dbReference>
<dbReference type="Proteomes" id="UP000225706">
    <property type="component" value="Unassembled WGS sequence"/>
</dbReference>
<dbReference type="InterPro" id="IPR015943">
    <property type="entry name" value="WD40/YVTN_repeat-like_dom_sf"/>
</dbReference>
<feature type="region of interest" description="Disordered" evidence="4">
    <location>
        <begin position="1"/>
        <end position="33"/>
    </location>
</feature>
<dbReference type="InterPro" id="IPR011047">
    <property type="entry name" value="Quinoprotein_ADH-like_sf"/>
</dbReference>
<feature type="repeat" description="WD" evidence="3">
    <location>
        <begin position="1258"/>
        <end position="1273"/>
    </location>
</feature>
<dbReference type="SMART" id="SM00320">
    <property type="entry name" value="WD40"/>
    <property type="match status" value="6"/>
</dbReference>
<keyword evidence="1 3" id="KW-0853">WD repeat</keyword>
<keyword evidence="2" id="KW-0677">Repeat</keyword>
<gene>
    <name evidence="7" type="primary">NWD1</name>
    <name evidence="7" type="ORF">AWC38_SpisGene3064</name>
</gene>
<feature type="domain" description="NWD1/2-like winged helix-turn-helix" evidence="6">
    <location>
        <begin position="652"/>
        <end position="767"/>
    </location>
</feature>
<dbReference type="Gene3D" id="1.25.40.370">
    <property type="match status" value="1"/>
</dbReference>
<dbReference type="PROSITE" id="PS50294">
    <property type="entry name" value="WD_REPEATS_REGION"/>
    <property type="match status" value="1"/>
</dbReference>
<dbReference type="PANTHER" id="PTHR19871:SF14">
    <property type="entry name" value="DUF4062 DOMAIN-CONTAINING PROTEIN"/>
    <property type="match status" value="1"/>
</dbReference>
<evidence type="ECO:0000259" key="5">
    <source>
        <dbReference type="Pfam" id="PF13271"/>
    </source>
</evidence>
<dbReference type="STRING" id="50429.A0A2B4SSQ0"/>
<evidence type="ECO:0000256" key="1">
    <source>
        <dbReference type="ARBA" id="ARBA00022574"/>
    </source>
</evidence>
<dbReference type="InterPro" id="IPR025139">
    <property type="entry name" value="DUF4062"/>
</dbReference>
<evidence type="ECO:0000259" key="6">
    <source>
        <dbReference type="Pfam" id="PF25469"/>
    </source>
</evidence>
<dbReference type="SUPFAM" id="SSF50998">
    <property type="entry name" value="Quinoprotein alcohol dehydrogenase-like"/>
    <property type="match status" value="2"/>
</dbReference>
<reference evidence="8" key="1">
    <citation type="journal article" date="2017" name="bioRxiv">
        <title>Comparative analysis of the genomes of Stylophora pistillata and Acropora digitifera provides evidence for extensive differences between species of corals.</title>
        <authorList>
            <person name="Voolstra C.R."/>
            <person name="Li Y."/>
            <person name="Liew Y.J."/>
            <person name="Baumgarten S."/>
            <person name="Zoccola D."/>
            <person name="Flot J.-F."/>
            <person name="Tambutte S."/>
            <person name="Allemand D."/>
            <person name="Aranda M."/>
        </authorList>
    </citation>
    <scope>NUCLEOTIDE SEQUENCE [LARGE SCALE GENOMIC DNA]</scope>
</reference>
<feature type="repeat" description="WD" evidence="3">
    <location>
        <begin position="951"/>
        <end position="992"/>
    </location>
</feature>
<dbReference type="Pfam" id="PF00400">
    <property type="entry name" value="WD40"/>
    <property type="match status" value="1"/>
</dbReference>
<dbReference type="Pfam" id="PF13271">
    <property type="entry name" value="DUF4062"/>
    <property type="match status" value="1"/>
</dbReference>
<evidence type="ECO:0000313" key="7">
    <source>
        <dbReference type="EMBL" id="PFX32129.1"/>
    </source>
</evidence>
<evidence type="ECO:0000256" key="4">
    <source>
        <dbReference type="SAM" id="MobiDB-lite"/>
    </source>
</evidence>
<dbReference type="Gene3D" id="2.130.10.10">
    <property type="entry name" value="YVTN repeat-like/Quinoprotein amine dehydrogenase"/>
    <property type="match status" value="3"/>
</dbReference>